<name>A0A067SXY6_GALM3</name>
<gene>
    <name evidence="2" type="ORF">GALMADRAFT_143876</name>
</gene>
<organism evidence="2 3">
    <name type="scientific">Galerina marginata (strain CBS 339.88)</name>
    <dbReference type="NCBI Taxonomy" id="685588"/>
    <lineage>
        <taxon>Eukaryota</taxon>
        <taxon>Fungi</taxon>
        <taxon>Dikarya</taxon>
        <taxon>Basidiomycota</taxon>
        <taxon>Agaricomycotina</taxon>
        <taxon>Agaricomycetes</taxon>
        <taxon>Agaricomycetidae</taxon>
        <taxon>Agaricales</taxon>
        <taxon>Agaricineae</taxon>
        <taxon>Strophariaceae</taxon>
        <taxon>Galerina</taxon>
    </lineage>
</organism>
<keyword evidence="3" id="KW-1185">Reference proteome</keyword>
<proteinExistence type="predicted"/>
<reference evidence="3" key="1">
    <citation type="journal article" date="2014" name="Proc. Natl. Acad. Sci. U.S.A.">
        <title>Extensive sampling of basidiomycete genomes demonstrates inadequacy of the white-rot/brown-rot paradigm for wood decay fungi.</title>
        <authorList>
            <person name="Riley R."/>
            <person name="Salamov A.A."/>
            <person name="Brown D.W."/>
            <person name="Nagy L.G."/>
            <person name="Floudas D."/>
            <person name="Held B.W."/>
            <person name="Levasseur A."/>
            <person name="Lombard V."/>
            <person name="Morin E."/>
            <person name="Otillar R."/>
            <person name="Lindquist E.A."/>
            <person name="Sun H."/>
            <person name="LaButti K.M."/>
            <person name="Schmutz J."/>
            <person name="Jabbour D."/>
            <person name="Luo H."/>
            <person name="Baker S.E."/>
            <person name="Pisabarro A.G."/>
            <person name="Walton J.D."/>
            <person name="Blanchette R.A."/>
            <person name="Henrissat B."/>
            <person name="Martin F."/>
            <person name="Cullen D."/>
            <person name="Hibbett D.S."/>
            <person name="Grigoriev I.V."/>
        </authorList>
    </citation>
    <scope>NUCLEOTIDE SEQUENCE [LARGE SCALE GENOMIC DNA]</scope>
    <source>
        <strain evidence="3">CBS 339.88</strain>
    </source>
</reference>
<protein>
    <submittedName>
        <fullName evidence="2">Uncharacterized protein</fullName>
    </submittedName>
</protein>
<dbReference type="EMBL" id="KL142392">
    <property type="protein sequence ID" value="KDR71623.1"/>
    <property type="molecule type" value="Genomic_DNA"/>
</dbReference>
<dbReference type="AlphaFoldDB" id="A0A067SXY6"/>
<feature type="region of interest" description="Disordered" evidence="1">
    <location>
        <begin position="1"/>
        <end position="22"/>
    </location>
</feature>
<sequence>MTKNEGNQPYYAPPNVEKPGQAYYNPHQAQVAQYQDPYMPQAQPYYAQQPQQQYQQYQQYQGQPQPQMVYVQHPQQTQGSADACLPCAWFVCPFIP</sequence>
<evidence type="ECO:0000313" key="2">
    <source>
        <dbReference type="EMBL" id="KDR71623.1"/>
    </source>
</evidence>
<accession>A0A067SXY6</accession>
<dbReference type="Proteomes" id="UP000027222">
    <property type="component" value="Unassembled WGS sequence"/>
</dbReference>
<evidence type="ECO:0000313" key="3">
    <source>
        <dbReference type="Proteomes" id="UP000027222"/>
    </source>
</evidence>
<dbReference type="HOGENOM" id="CLU_2359890_0_0_1"/>
<evidence type="ECO:0000256" key="1">
    <source>
        <dbReference type="SAM" id="MobiDB-lite"/>
    </source>
</evidence>